<keyword evidence="3" id="KW-1185">Reference proteome</keyword>
<protein>
    <submittedName>
        <fullName evidence="2">Uncharacterized protein</fullName>
    </submittedName>
</protein>
<evidence type="ECO:0000313" key="2">
    <source>
        <dbReference type="EMBL" id="KAJ9482440.1"/>
    </source>
</evidence>
<name>A0AAI9T7Y6_PENTH</name>
<dbReference type="Proteomes" id="UP001227192">
    <property type="component" value="Unassembled WGS sequence"/>
</dbReference>
<comment type="caution">
    <text evidence="2">The sequence shown here is derived from an EMBL/GenBank/DDBJ whole genome shotgun (WGS) entry which is preliminary data.</text>
</comment>
<dbReference type="EMBL" id="LACB01000559">
    <property type="protein sequence ID" value="KAJ9482440.1"/>
    <property type="molecule type" value="Genomic_DNA"/>
</dbReference>
<dbReference type="AlphaFoldDB" id="A0AAI9T7Y6"/>
<evidence type="ECO:0000256" key="1">
    <source>
        <dbReference type="SAM" id="MobiDB-lite"/>
    </source>
</evidence>
<reference evidence="2" key="2">
    <citation type="journal article" date="2016" name="Fungal Biol.">
        <title>Ochratoxin A production by Penicillium thymicola.</title>
        <authorList>
            <person name="Nguyen H.D.T."/>
            <person name="McMullin D.R."/>
            <person name="Ponomareva E."/>
            <person name="Riley R."/>
            <person name="Pomraning K.R."/>
            <person name="Baker S.E."/>
            <person name="Seifert K.A."/>
        </authorList>
    </citation>
    <scope>NUCLEOTIDE SEQUENCE</scope>
    <source>
        <strain evidence="2">DAOM 180753</strain>
    </source>
</reference>
<gene>
    <name evidence="2" type="ORF">VN97_g10983</name>
</gene>
<reference evidence="2" key="1">
    <citation type="submission" date="2015-06" db="EMBL/GenBank/DDBJ databases">
        <authorList>
            <person name="Nguyen H."/>
        </authorList>
    </citation>
    <scope>NUCLEOTIDE SEQUENCE</scope>
    <source>
        <strain evidence="2">DAOM 180753</strain>
    </source>
</reference>
<accession>A0AAI9T7Y6</accession>
<feature type="region of interest" description="Disordered" evidence="1">
    <location>
        <begin position="1"/>
        <end position="23"/>
    </location>
</feature>
<proteinExistence type="predicted"/>
<organism evidence="2 3">
    <name type="scientific">Penicillium thymicola</name>
    <dbReference type="NCBI Taxonomy" id="293382"/>
    <lineage>
        <taxon>Eukaryota</taxon>
        <taxon>Fungi</taxon>
        <taxon>Dikarya</taxon>
        <taxon>Ascomycota</taxon>
        <taxon>Pezizomycotina</taxon>
        <taxon>Eurotiomycetes</taxon>
        <taxon>Eurotiomycetidae</taxon>
        <taxon>Eurotiales</taxon>
        <taxon>Aspergillaceae</taxon>
        <taxon>Penicillium</taxon>
    </lineage>
</organism>
<sequence length="74" mass="8241">MYITASQGRANEKGKKKVRTNIGSNLRPTRLKTLEHKTPLKPLTLAAPHVYTIKIGSLKKEKIGSFSLIETCHP</sequence>
<evidence type="ECO:0000313" key="3">
    <source>
        <dbReference type="Proteomes" id="UP001227192"/>
    </source>
</evidence>